<proteinExistence type="predicted"/>
<organism evidence="1 2">
    <name type="scientific">Laccaria amethystina LaAM-08-1</name>
    <dbReference type="NCBI Taxonomy" id="1095629"/>
    <lineage>
        <taxon>Eukaryota</taxon>
        <taxon>Fungi</taxon>
        <taxon>Dikarya</taxon>
        <taxon>Basidiomycota</taxon>
        <taxon>Agaricomycotina</taxon>
        <taxon>Agaricomycetes</taxon>
        <taxon>Agaricomycetidae</taxon>
        <taxon>Agaricales</taxon>
        <taxon>Agaricineae</taxon>
        <taxon>Hydnangiaceae</taxon>
        <taxon>Laccaria</taxon>
    </lineage>
</organism>
<name>A0A0C9WRH3_9AGAR</name>
<accession>A0A0C9WRH3</accession>
<dbReference type="Proteomes" id="UP000054477">
    <property type="component" value="Unassembled WGS sequence"/>
</dbReference>
<dbReference type="AlphaFoldDB" id="A0A0C9WRH3"/>
<keyword evidence="2" id="KW-1185">Reference proteome</keyword>
<feature type="non-terminal residue" evidence="1">
    <location>
        <position position="125"/>
    </location>
</feature>
<gene>
    <name evidence="1" type="ORF">K443DRAFT_659932</name>
</gene>
<dbReference type="HOGENOM" id="CLU_1997956_0_0_1"/>
<sequence length="125" mass="13882">PLLLENGRDPYDVYAGSHQILAVCRSLALGCTRQYLARNRALGLETEVLGHTHWRWVVHTGVGFETSGLVVRAGVLLNTSVSVHRDCRWVVLGWCRKGCCRCVWKESGGWGQAGESSMGVVSREW</sequence>
<evidence type="ECO:0000313" key="1">
    <source>
        <dbReference type="EMBL" id="KIJ90463.1"/>
    </source>
</evidence>
<evidence type="ECO:0000313" key="2">
    <source>
        <dbReference type="Proteomes" id="UP000054477"/>
    </source>
</evidence>
<reference evidence="2" key="2">
    <citation type="submission" date="2015-01" db="EMBL/GenBank/DDBJ databases">
        <title>Evolutionary Origins and Diversification of the Mycorrhizal Mutualists.</title>
        <authorList>
            <consortium name="DOE Joint Genome Institute"/>
            <consortium name="Mycorrhizal Genomics Consortium"/>
            <person name="Kohler A."/>
            <person name="Kuo A."/>
            <person name="Nagy L.G."/>
            <person name="Floudas D."/>
            <person name="Copeland A."/>
            <person name="Barry K.W."/>
            <person name="Cichocki N."/>
            <person name="Veneault-Fourrey C."/>
            <person name="LaButti K."/>
            <person name="Lindquist E.A."/>
            <person name="Lipzen A."/>
            <person name="Lundell T."/>
            <person name="Morin E."/>
            <person name="Murat C."/>
            <person name="Riley R."/>
            <person name="Ohm R."/>
            <person name="Sun H."/>
            <person name="Tunlid A."/>
            <person name="Henrissat B."/>
            <person name="Grigoriev I.V."/>
            <person name="Hibbett D.S."/>
            <person name="Martin F."/>
        </authorList>
    </citation>
    <scope>NUCLEOTIDE SEQUENCE [LARGE SCALE GENOMIC DNA]</scope>
    <source>
        <strain evidence="2">LaAM-08-1</strain>
    </source>
</reference>
<reference evidence="1 2" key="1">
    <citation type="submission" date="2014-04" db="EMBL/GenBank/DDBJ databases">
        <authorList>
            <consortium name="DOE Joint Genome Institute"/>
            <person name="Kuo A."/>
            <person name="Kohler A."/>
            <person name="Nagy L.G."/>
            <person name="Floudas D."/>
            <person name="Copeland A."/>
            <person name="Barry K.W."/>
            <person name="Cichocki N."/>
            <person name="Veneault-Fourrey C."/>
            <person name="LaButti K."/>
            <person name="Lindquist E.A."/>
            <person name="Lipzen A."/>
            <person name="Lundell T."/>
            <person name="Morin E."/>
            <person name="Murat C."/>
            <person name="Sun H."/>
            <person name="Tunlid A."/>
            <person name="Henrissat B."/>
            <person name="Grigoriev I.V."/>
            <person name="Hibbett D.S."/>
            <person name="Martin F."/>
            <person name="Nordberg H.P."/>
            <person name="Cantor M.N."/>
            <person name="Hua S.X."/>
        </authorList>
    </citation>
    <scope>NUCLEOTIDE SEQUENCE [LARGE SCALE GENOMIC DNA]</scope>
    <source>
        <strain evidence="1 2">LaAM-08-1</strain>
    </source>
</reference>
<dbReference type="OrthoDB" id="3087641at2759"/>
<protein>
    <submittedName>
        <fullName evidence="1">Uncharacterized protein</fullName>
    </submittedName>
</protein>
<dbReference type="EMBL" id="KN839181">
    <property type="protein sequence ID" value="KIJ90463.1"/>
    <property type="molecule type" value="Genomic_DNA"/>
</dbReference>